<evidence type="ECO:0000256" key="2">
    <source>
        <dbReference type="SAM" id="SignalP"/>
    </source>
</evidence>
<name>A0ABW8IVN2_9GAMM</name>
<dbReference type="RefSeq" id="WP_284401084.1">
    <property type="nucleotide sequence ID" value="NZ_BSNQ01000009.1"/>
</dbReference>
<organism evidence="3 4">
    <name type="scientific">Dyella lipolytica</name>
    <dbReference type="NCBI Taxonomy" id="1867835"/>
    <lineage>
        <taxon>Bacteria</taxon>
        <taxon>Pseudomonadati</taxon>
        <taxon>Pseudomonadota</taxon>
        <taxon>Gammaproteobacteria</taxon>
        <taxon>Lysobacterales</taxon>
        <taxon>Rhodanobacteraceae</taxon>
        <taxon>Dyella</taxon>
    </lineage>
</organism>
<comment type="caution">
    <text evidence="3">The sequence shown here is derived from an EMBL/GenBank/DDBJ whole genome shotgun (WGS) entry which is preliminary data.</text>
</comment>
<reference evidence="3 4" key="1">
    <citation type="submission" date="2020-10" db="EMBL/GenBank/DDBJ databases">
        <title>Phylogeny of dyella-like bacteria.</title>
        <authorList>
            <person name="Fu J."/>
        </authorList>
    </citation>
    <scope>NUCLEOTIDE SEQUENCE [LARGE SCALE GENOMIC DNA]</scope>
    <source>
        <strain evidence="3 4">DHOB07</strain>
    </source>
</reference>
<gene>
    <name evidence="3" type="ORF">ISP13_10695</name>
</gene>
<feature type="signal peptide" evidence="2">
    <location>
        <begin position="1"/>
        <end position="18"/>
    </location>
</feature>
<feature type="compositionally biased region" description="Polar residues" evidence="1">
    <location>
        <begin position="68"/>
        <end position="82"/>
    </location>
</feature>
<protein>
    <submittedName>
        <fullName evidence="3">Uncharacterized protein</fullName>
    </submittedName>
</protein>
<feature type="compositionally biased region" description="Polar residues" evidence="1">
    <location>
        <begin position="98"/>
        <end position="108"/>
    </location>
</feature>
<keyword evidence="2" id="KW-0732">Signal</keyword>
<feature type="region of interest" description="Disordered" evidence="1">
    <location>
        <begin position="41"/>
        <end position="118"/>
    </location>
</feature>
<evidence type="ECO:0000256" key="1">
    <source>
        <dbReference type="SAM" id="MobiDB-lite"/>
    </source>
</evidence>
<sequence length="118" mass="11341">MRAIPLLLGCLLSVGAIANATATGTKAAGGISATSAYNCTDQSAGHATSHDTTSANGDALNIPRAGSTAGSSGSIHASSPRSSTEDSPAHAAADALPGNTSHGSSGLGWQSLLPGSIQ</sequence>
<evidence type="ECO:0000313" key="4">
    <source>
        <dbReference type="Proteomes" id="UP001620405"/>
    </source>
</evidence>
<dbReference type="EMBL" id="JADIKG010000012">
    <property type="protein sequence ID" value="MFK2873999.1"/>
    <property type="molecule type" value="Genomic_DNA"/>
</dbReference>
<dbReference type="Proteomes" id="UP001620405">
    <property type="component" value="Unassembled WGS sequence"/>
</dbReference>
<feature type="chain" id="PRO_5046048958" evidence="2">
    <location>
        <begin position="19"/>
        <end position="118"/>
    </location>
</feature>
<accession>A0ABW8IVN2</accession>
<evidence type="ECO:0000313" key="3">
    <source>
        <dbReference type="EMBL" id="MFK2873999.1"/>
    </source>
</evidence>
<feature type="compositionally biased region" description="Polar residues" evidence="1">
    <location>
        <begin position="41"/>
        <end position="56"/>
    </location>
</feature>
<keyword evidence="4" id="KW-1185">Reference proteome</keyword>
<proteinExistence type="predicted"/>